<dbReference type="EMBL" id="BDIP01010165">
    <property type="protein sequence ID" value="GIQ92637.1"/>
    <property type="molecule type" value="Genomic_DNA"/>
</dbReference>
<name>A0A9K3GRC0_9EUKA</name>
<sequence>RPVLLKVLLSICDFMDVSPLRVLDCFKRMGLLATKRDAALYYVDQSTLFVAANAVSGKVLSPEEEEDIQKSFKPIFDAGLGSMVKGRHHAVSIVTKPNDKRSWGDLVTAIHSGPGAPTPRSFYFVGDCFAPLLHAQYPLQDVLGFLFNDHPDIVPSLLRTAIQTECWMAVNNTVAQTVEDVGISNELKQLVVPTMTLSL</sequence>
<proteinExistence type="predicted"/>
<dbReference type="Proteomes" id="UP000265618">
    <property type="component" value="Unassembled WGS sequence"/>
</dbReference>
<dbReference type="AlphaFoldDB" id="A0A9K3GRC0"/>
<keyword evidence="2" id="KW-1185">Reference proteome</keyword>
<organism evidence="1 2">
    <name type="scientific">Kipferlia bialata</name>
    <dbReference type="NCBI Taxonomy" id="797122"/>
    <lineage>
        <taxon>Eukaryota</taxon>
        <taxon>Metamonada</taxon>
        <taxon>Carpediemonas-like organisms</taxon>
        <taxon>Kipferlia</taxon>
    </lineage>
</organism>
<accession>A0A9K3GRC0</accession>
<evidence type="ECO:0000313" key="2">
    <source>
        <dbReference type="Proteomes" id="UP000265618"/>
    </source>
</evidence>
<protein>
    <submittedName>
        <fullName evidence="1">Uncharacterized protein</fullName>
    </submittedName>
</protein>
<feature type="non-terminal residue" evidence="1">
    <location>
        <position position="1"/>
    </location>
</feature>
<gene>
    <name evidence="1" type="ORF">KIPB_016527</name>
</gene>
<feature type="non-terminal residue" evidence="1">
    <location>
        <position position="199"/>
    </location>
</feature>
<evidence type="ECO:0000313" key="1">
    <source>
        <dbReference type="EMBL" id="GIQ92637.1"/>
    </source>
</evidence>
<reference evidence="1 2" key="1">
    <citation type="journal article" date="2018" name="PLoS ONE">
        <title>The draft genome of Kipferlia bialata reveals reductive genome evolution in fornicate parasites.</title>
        <authorList>
            <person name="Tanifuji G."/>
            <person name="Takabayashi S."/>
            <person name="Kume K."/>
            <person name="Takagi M."/>
            <person name="Nakayama T."/>
            <person name="Kamikawa R."/>
            <person name="Inagaki Y."/>
            <person name="Hashimoto T."/>
        </authorList>
    </citation>
    <scope>NUCLEOTIDE SEQUENCE [LARGE SCALE GENOMIC DNA]</scope>
    <source>
        <strain evidence="1">NY0173</strain>
    </source>
</reference>
<comment type="caution">
    <text evidence="1">The sequence shown here is derived from an EMBL/GenBank/DDBJ whole genome shotgun (WGS) entry which is preliminary data.</text>
</comment>